<dbReference type="RefSeq" id="WP_307624908.1">
    <property type="nucleotide sequence ID" value="NZ_JAUSZS010000002.1"/>
</dbReference>
<evidence type="ECO:0000313" key="2">
    <source>
        <dbReference type="EMBL" id="MDQ0930729.1"/>
    </source>
</evidence>
<organism evidence="2 3">
    <name type="scientific">Streptomyces turgidiscabies</name>
    <dbReference type="NCBI Taxonomy" id="85558"/>
    <lineage>
        <taxon>Bacteria</taxon>
        <taxon>Bacillati</taxon>
        <taxon>Actinomycetota</taxon>
        <taxon>Actinomycetes</taxon>
        <taxon>Kitasatosporales</taxon>
        <taxon>Streptomycetaceae</taxon>
        <taxon>Streptomyces</taxon>
    </lineage>
</organism>
<name>A0ABU0RFG5_9ACTN</name>
<feature type="region of interest" description="Disordered" evidence="1">
    <location>
        <begin position="1"/>
        <end position="23"/>
    </location>
</feature>
<keyword evidence="3" id="KW-1185">Reference proteome</keyword>
<dbReference type="Proteomes" id="UP001223072">
    <property type="component" value="Unassembled WGS sequence"/>
</dbReference>
<evidence type="ECO:0000256" key="1">
    <source>
        <dbReference type="SAM" id="MobiDB-lite"/>
    </source>
</evidence>
<gene>
    <name evidence="2" type="ORF">QFZ49_000636</name>
</gene>
<protein>
    <submittedName>
        <fullName evidence="2">Uncharacterized protein</fullName>
    </submittedName>
</protein>
<evidence type="ECO:0000313" key="3">
    <source>
        <dbReference type="Proteomes" id="UP001223072"/>
    </source>
</evidence>
<dbReference type="EMBL" id="JAUSZS010000002">
    <property type="protein sequence ID" value="MDQ0930729.1"/>
    <property type="molecule type" value="Genomic_DNA"/>
</dbReference>
<proteinExistence type="predicted"/>
<comment type="caution">
    <text evidence="2">The sequence shown here is derived from an EMBL/GenBank/DDBJ whole genome shotgun (WGS) entry which is preliminary data.</text>
</comment>
<accession>A0ABU0RFG5</accession>
<sequence length="88" mass="9904">MAITRKNSESLIPTGSAPPTLPTADTCQRILTVFNEHPKQSFRARELHELLRLPTDKATVDVTRSRLGRLVHQGILTQPGRGQYEKRT</sequence>
<reference evidence="2 3" key="1">
    <citation type="submission" date="2023-07" db="EMBL/GenBank/DDBJ databases">
        <title>Comparative genomics of wheat-associated soil bacteria to identify genetic determinants of phenazine resistance.</title>
        <authorList>
            <person name="Mouncey N."/>
        </authorList>
    </citation>
    <scope>NUCLEOTIDE SEQUENCE [LARGE SCALE GENOMIC DNA]</scope>
    <source>
        <strain evidence="2 3">W2I16</strain>
    </source>
</reference>